<sequence>PQLIFSRTSHVLSRNFSRYYTSDAQKIEAVSPKRIPRARRALFYGSEERKIKSSLNVTADSIVYDLEDGVAFNRKGIAREMVVDALGESQADRKKKYETLLN</sequence>
<accession>A0ACA9SKC6</accession>
<evidence type="ECO:0000313" key="1">
    <source>
        <dbReference type="EMBL" id="CAG8840902.1"/>
    </source>
</evidence>
<gene>
    <name evidence="1" type="ORF">RPERSI_LOCUS31628</name>
</gene>
<protein>
    <submittedName>
        <fullName evidence="1">28255_t:CDS:1</fullName>
    </submittedName>
</protein>
<reference evidence="1" key="1">
    <citation type="submission" date="2021-06" db="EMBL/GenBank/DDBJ databases">
        <authorList>
            <person name="Kallberg Y."/>
            <person name="Tangrot J."/>
            <person name="Rosling A."/>
        </authorList>
    </citation>
    <scope>NUCLEOTIDE SEQUENCE</scope>
    <source>
        <strain evidence="1">MA461A</strain>
    </source>
</reference>
<keyword evidence="2" id="KW-1185">Reference proteome</keyword>
<evidence type="ECO:0000313" key="2">
    <source>
        <dbReference type="Proteomes" id="UP000789920"/>
    </source>
</evidence>
<organism evidence="1 2">
    <name type="scientific">Racocetra persica</name>
    <dbReference type="NCBI Taxonomy" id="160502"/>
    <lineage>
        <taxon>Eukaryota</taxon>
        <taxon>Fungi</taxon>
        <taxon>Fungi incertae sedis</taxon>
        <taxon>Mucoromycota</taxon>
        <taxon>Glomeromycotina</taxon>
        <taxon>Glomeromycetes</taxon>
        <taxon>Diversisporales</taxon>
        <taxon>Gigasporaceae</taxon>
        <taxon>Racocetra</taxon>
    </lineage>
</organism>
<feature type="non-terminal residue" evidence="1">
    <location>
        <position position="102"/>
    </location>
</feature>
<comment type="caution">
    <text evidence="1">The sequence shown here is derived from an EMBL/GenBank/DDBJ whole genome shotgun (WGS) entry which is preliminary data.</text>
</comment>
<feature type="non-terminal residue" evidence="1">
    <location>
        <position position="1"/>
    </location>
</feature>
<dbReference type="EMBL" id="CAJVQC010128225">
    <property type="protein sequence ID" value="CAG8840902.1"/>
    <property type="molecule type" value="Genomic_DNA"/>
</dbReference>
<dbReference type="Proteomes" id="UP000789920">
    <property type="component" value="Unassembled WGS sequence"/>
</dbReference>
<proteinExistence type="predicted"/>
<name>A0ACA9SKC6_9GLOM</name>